<name>A0A3B0LV48_9GAMM</name>
<keyword evidence="5 9" id="KW-0812">Transmembrane</keyword>
<evidence type="ECO:0000256" key="9">
    <source>
        <dbReference type="SAM" id="Phobius"/>
    </source>
</evidence>
<evidence type="ECO:0000256" key="7">
    <source>
        <dbReference type="ARBA" id="ARBA00022989"/>
    </source>
</evidence>
<feature type="transmembrane region" description="Helical" evidence="9">
    <location>
        <begin position="12"/>
        <end position="35"/>
    </location>
</feature>
<evidence type="ECO:0000256" key="5">
    <source>
        <dbReference type="ARBA" id="ARBA00022692"/>
    </source>
</evidence>
<feature type="transmembrane region" description="Helical" evidence="9">
    <location>
        <begin position="55"/>
        <end position="74"/>
    </location>
</feature>
<comment type="subcellular location">
    <subcellularLocation>
        <location evidence="1">Cell inner membrane</location>
        <topology evidence="1">Multi-pass membrane protein</topology>
    </subcellularLocation>
</comment>
<keyword evidence="3" id="KW-1003">Cell membrane</keyword>
<keyword evidence="2" id="KW-0813">Transport</keyword>
<accession>A0A3B0LV48</accession>
<evidence type="ECO:0000256" key="6">
    <source>
        <dbReference type="ARBA" id="ARBA00022970"/>
    </source>
</evidence>
<dbReference type="Pfam" id="PF03222">
    <property type="entry name" value="Trp_Tyr_perm"/>
    <property type="match status" value="1"/>
</dbReference>
<dbReference type="GO" id="GO:0015173">
    <property type="term" value="F:aromatic amino acid transmembrane transporter activity"/>
    <property type="evidence" value="ECO:0007669"/>
    <property type="project" value="InterPro"/>
</dbReference>
<keyword evidence="6" id="KW-0029">Amino-acid transport</keyword>
<evidence type="ECO:0000256" key="3">
    <source>
        <dbReference type="ARBA" id="ARBA00022475"/>
    </source>
</evidence>
<keyword evidence="4" id="KW-0997">Cell inner membrane</keyword>
<dbReference type="GO" id="GO:0003333">
    <property type="term" value="P:amino acid transmembrane transport"/>
    <property type="evidence" value="ECO:0007669"/>
    <property type="project" value="InterPro"/>
</dbReference>
<keyword evidence="8 9" id="KW-0472">Membrane</keyword>
<dbReference type="PANTHER" id="PTHR46997:SF2">
    <property type="entry name" value="TYROSINE-SPECIFIC TRANSPORT SYSTEM"/>
    <property type="match status" value="1"/>
</dbReference>
<protein>
    <submittedName>
        <fullName evidence="10">Tyrosine-specific transport protein</fullName>
    </submittedName>
</protein>
<evidence type="ECO:0000313" key="10">
    <source>
        <dbReference type="EMBL" id="SSW94605.1"/>
    </source>
</evidence>
<gene>
    <name evidence="10" type="primary">tyrP_2</name>
    <name evidence="10" type="ORF">ARTV_0125</name>
</gene>
<reference evidence="10" key="1">
    <citation type="submission" date="2018-04" db="EMBL/GenBank/DDBJ databases">
        <authorList>
            <person name="Go L.Y."/>
            <person name="Mitchell J.A."/>
        </authorList>
    </citation>
    <scope>NUCLEOTIDE SEQUENCE</scope>
    <source>
        <strain evidence="10">ARTV</strain>
    </source>
</reference>
<sequence>MLAMPLAASGVGFPMIALMLIGLWALISYTALLLVKVYQYNPAHLGLGSIAKRYLGLPGRVITSLCMLLLMYALGPLISVAQEF</sequence>
<dbReference type="EMBL" id="UFQR01000001">
    <property type="protein sequence ID" value="SSW94605.1"/>
    <property type="molecule type" value="Genomic_DNA"/>
</dbReference>
<dbReference type="GO" id="GO:0005886">
    <property type="term" value="C:plasma membrane"/>
    <property type="evidence" value="ECO:0007669"/>
    <property type="project" value="UniProtKB-SubCell"/>
</dbReference>
<evidence type="ECO:0000256" key="4">
    <source>
        <dbReference type="ARBA" id="ARBA00022519"/>
    </source>
</evidence>
<evidence type="ECO:0000256" key="1">
    <source>
        <dbReference type="ARBA" id="ARBA00004429"/>
    </source>
</evidence>
<dbReference type="InterPro" id="IPR013059">
    <property type="entry name" value="Trp_tyr_transpt"/>
</dbReference>
<evidence type="ECO:0000256" key="2">
    <source>
        <dbReference type="ARBA" id="ARBA00022448"/>
    </source>
</evidence>
<evidence type="ECO:0000256" key="8">
    <source>
        <dbReference type="ARBA" id="ARBA00023136"/>
    </source>
</evidence>
<proteinExistence type="predicted"/>
<keyword evidence="7 9" id="KW-1133">Transmembrane helix</keyword>
<dbReference type="InterPro" id="IPR018227">
    <property type="entry name" value="Amino_acid_transport_2"/>
</dbReference>
<dbReference type="AlphaFoldDB" id="A0A3B0LV48"/>
<dbReference type="PANTHER" id="PTHR46997">
    <property type="entry name" value="LOW AFFINITY TRYPTOPHAN PERMEASE-RELATED"/>
    <property type="match status" value="1"/>
</dbReference>
<organism evidence="10">
    <name type="scientific">Arsenophonus endosymbiont of Trialeurodes vaporariorum</name>
    <dbReference type="NCBI Taxonomy" id="235567"/>
    <lineage>
        <taxon>Bacteria</taxon>
        <taxon>Pseudomonadati</taxon>
        <taxon>Pseudomonadota</taxon>
        <taxon>Gammaproteobacteria</taxon>
        <taxon>Enterobacterales</taxon>
        <taxon>Morganellaceae</taxon>
        <taxon>Arsenophonus</taxon>
    </lineage>
</organism>